<name>A0A7E6EIU5_9MOLL</name>
<organism evidence="4 5">
    <name type="scientific">Octopus sinensis</name>
    <name type="common">East Asian common octopus</name>
    <dbReference type="NCBI Taxonomy" id="2607531"/>
    <lineage>
        <taxon>Eukaryota</taxon>
        <taxon>Metazoa</taxon>
        <taxon>Spiralia</taxon>
        <taxon>Lophotrochozoa</taxon>
        <taxon>Mollusca</taxon>
        <taxon>Cephalopoda</taxon>
        <taxon>Coleoidea</taxon>
        <taxon>Octopodiformes</taxon>
        <taxon>Octopoda</taxon>
        <taxon>Incirrata</taxon>
        <taxon>Octopodidae</taxon>
        <taxon>Octopus</taxon>
    </lineage>
</organism>
<proteinExistence type="predicted"/>
<keyword evidence="1" id="KW-0677">Repeat</keyword>
<protein>
    <submittedName>
        <fullName evidence="5">Uncharacterized protein LOC118761179</fullName>
    </submittedName>
</protein>
<accession>A0A7E6EIU5</accession>
<keyword evidence="4" id="KW-1185">Reference proteome</keyword>
<evidence type="ECO:0000256" key="1">
    <source>
        <dbReference type="ARBA" id="ARBA00022737"/>
    </source>
</evidence>
<dbReference type="InterPro" id="IPR003609">
    <property type="entry name" value="Pan_app"/>
</dbReference>
<evidence type="ECO:0000259" key="3">
    <source>
        <dbReference type="PROSITE" id="PS50948"/>
    </source>
</evidence>
<evidence type="ECO:0000313" key="4">
    <source>
        <dbReference type="Proteomes" id="UP000515154"/>
    </source>
</evidence>
<reference evidence="5" key="1">
    <citation type="submission" date="2025-08" db="UniProtKB">
        <authorList>
            <consortium name="RefSeq"/>
        </authorList>
    </citation>
    <scope>IDENTIFICATION</scope>
</reference>
<dbReference type="Pfam" id="PF00024">
    <property type="entry name" value="PAN_1"/>
    <property type="match status" value="1"/>
</dbReference>
<dbReference type="PROSITE" id="PS50948">
    <property type="entry name" value="PAN"/>
    <property type="match status" value="2"/>
</dbReference>
<dbReference type="KEGG" id="osn:118761179"/>
<gene>
    <name evidence="5" type="primary">LOC118761179</name>
</gene>
<feature type="domain" description="Apple" evidence="3">
    <location>
        <begin position="205"/>
        <end position="280"/>
    </location>
</feature>
<dbReference type="Gene3D" id="3.50.4.10">
    <property type="entry name" value="Hepatocyte Growth Factor"/>
    <property type="match status" value="1"/>
</dbReference>
<dbReference type="GO" id="GO:0006508">
    <property type="term" value="P:proteolysis"/>
    <property type="evidence" value="ECO:0007669"/>
    <property type="project" value="InterPro"/>
</dbReference>
<evidence type="ECO:0000256" key="2">
    <source>
        <dbReference type="ARBA" id="ARBA00023157"/>
    </source>
</evidence>
<dbReference type="AlphaFoldDB" id="A0A7E6EIU5"/>
<dbReference type="Proteomes" id="UP000515154">
    <property type="component" value="Unplaced"/>
</dbReference>
<keyword evidence="2" id="KW-1015">Disulfide bond</keyword>
<dbReference type="InterPro" id="IPR000177">
    <property type="entry name" value="Apple"/>
</dbReference>
<evidence type="ECO:0000313" key="5">
    <source>
        <dbReference type="RefSeq" id="XP_036354797.1"/>
    </source>
</evidence>
<sequence>MLRINLLQIIFLFYISLKFGNGLEYLKYFFKIENCSLKGCKAFMTLDVDAFNCSKKCFETSACKSFVTSKKSPSCALYRRDSKDKTLMKVSETNLYQLRRSVPTKYRDGRCPLDLIYNTALYYNNDLNIIDGINYTQCLLDCEAIPNCRSFDYNSNSKRCQLSTKDHTTVKLSFNTEWTYTEINRELWNDFRQSHTLEELNSVGCGVRVFDSYYFVNKKEINDLTAFSTFTFKRNTFNNLVTKTDTKAHSVFDCSRKCLISSPCIAFSYSSNWCQLKKQN</sequence>
<feature type="domain" description="Apple" evidence="3">
    <location>
        <begin position="111"/>
        <end position="185"/>
    </location>
</feature>
<dbReference type="GO" id="GO:0005576">
    <property type="term" value="C:extracellular region"/>
    <property type="evidence" value="ECO:0007669"/>
    <property type="project" value="InterPro"/>
</dbReference>
<dbReference type="SUPFAM" id="SSF57414">
    <property type="entry name" value="Hairpin loop containing domain-like"/>
    <property type="match status" value="2"/>
</dbReference>
<dbReference type="Pfam" id="PF14295">
    <property type="entry name" value="PAN_4"/>
    <property type="match status" value="2"/>
</dbReference>
<dbReference type="RefSeq" id="XP_036354797.1">
    <property type="nucleotide sequence ID" value="XM_036498904.1"/>
</dbReference>
<dbReference type="SMART" id="SM00223">
    <property type="entry name" value="APPLE"/>
    <property type="match status" value="1"/>
</dbReference>